<dbReference type="Proteomes" id="UP000030763">
    <property type="component" value="Unassembled WGS sequence"/>
</dbReference>
<dbReference type="AlphaFoldDB" id="U6MEM1"/>
<name>U6MEM1_EIMMA</name>
<feature type="region of interest" description="Disordered" evidence="1">
    <location>
        <begin position="1"/>
        <end position="57"/>
    </location>
</feature>
<dbReference type="GeneID" id="25335044"/>
<evidence type="ECO:0000256" key="1">
    <source>
        <dbReference type="SAM" id="MobiDB-lite"/>
    </source>
</evidence>
<feature type="transmembrane region" description="Helical" evidence="2">
    <location>
        <begin position="185"/>
        <end position="203"/>
    </location>
</feature>
<reference evidence="3" key="1">
    <citation type="submission" date="2013-10" db="EMBL/GenBank/DDBJ databases">
        <title>Genomic analysis of the causative agents of coccidiosis in chickens.</title>
        <authorList>
            <person name="Reid A.J."/>
            <person name="Blake D."/>
            <person name="Billington K."/>
            <person name="Browne H."/>
            <person name="Dunn M."/>
            <person name="Hung S."/>
            <person name="Kawahara F."/>
            <person name="Miranda-Saavedra D."/>
            <person name="Mourier T."/>
            <person name="Nagra H."/>
            <person name="Otto T.D."/>
            <person name="Rawlings N."/>
            <person name="Sanchez A."/>
            <person name="Sanders M."/>
            <person name="Subramaniam C."/>
            <person name="Tay Y."/>
            <person name="Dear P."/>
            <person name="Doerig C."/>
            <person name="Gruber A."/>
            <person name="Parkinson J."/>
            <person name="Shirley M."/>
            <person name="Wan K.L."/>
            <person name="Berriman M."/>
            <person name="Tomley F."/>
            <person name="Pain A."/>
        </authorList>
    </citation>
    <scope>NUCLEOTIDE SEQUENCE [LARGE SCALE GENOMIC DNA]</scope>
    <source>
        <strain evidence="3">Weybridge</strain>
    </source>
</reference>
<proteinExistence type="predicted"/>
<keyword evidence="2" id="KW-0472">Membrane</keyword>
<accession>U6MEM1</accession>
<evidence type="ECO:0000313" key="4">
    <source>
        <dbReference type="Proteomes" id="UP000030763"/>
    </source>
</evidence>
<keyword evidence="2" id="KW-1133">Transmembrane helix</keyword>
<dbReference type="VEuPathDB" id="ToxoDB:EMWEY_00010580"/>
<sequence length="339" mass="39180">MADIKDDQQQHQLQHAADPQHQQQEKLEQHEQQQQQQHQPSLSLSLQDRQESLSPEDLQSFFSNIEEPSPHMSSPADEYRPLGSPRYSVWGAGRQSVLWSGVSSQSSVSEEESQTLEEEEGWFNFIRNVFPHFFGGDAIKQRQAKLLLLEALDHFDLINDLFFIIRVSLVLWRRRGFHELPSLRFVLLWLGCLRLFIPLAVFGEIKRSGVECPQALFMFERLTWTFQLLMRAVEDLPQLLMSFIYLINCGKDNYAIAVISYSTIMFIITSIRMGKRYPFKGTLYLLFSSRAPIDDPVAQEAAPTTTEITLFMSFGKPLRHVECCQRDRSTICIADMETL</sequence>
<dbReference type="RefSeq" id="XP_013338158.1">
    <property type="nucleotide sequence ID" value="XM_013482704.1"/>
</dbReference>
<dbReference type="EMBL" id="HG722106">
    <property type="protein sequence ID" value="CDJ61508.1"/>
    <property type="molecule type" value="Genomic_DNA"/>
</dbReference>
<evidence type="ECO:0000313" key="3">
    <source>
        <dbReference type="EMBL" id="CDJ61508.1"/>
    </source>
</evidence>
<dbReference type="OMA" id="SPRYSVW"/>
<protein>
    <submittedName>
        <fullName evidence="3">Conserved Plasmodium membrane protein, related</fullName>
    </submittedName>
</protein>
<keyword evidence="2" id="KW-0812">Transmembrane</keyword>
<keyword evidence="4" id="KW-1185">Reference proteome</keyword>
<reference evidence="3" key="2">
    <citation type="submission" date="2013-10" db="EMBL/GenBank/DDBJ databases">
        <authorList>
            <person name="Aslett M."/>
        </authorList>
    </citation>
    <scope>NUCLEOTIDE SEQUENCE [LARGE SCALE GENOMIC DNA]</scope>
    <source>
        <strain evidence="3">Weybridge</strain>
    </source>
</reference>
<gene>
    <name evidence="3" type="ORF">EMWEY_00010580</name>
</gene>
<organism evidence="3 4">
    <name type="scientific">Eimeria maxima</name>
    <name type="common">Coccidian parasite</name>
    <dbReference type="NCBI Taxonomy" id="5804"/>
    <lineage>
        <taxon>Eukaryota</taxon>
        <taxon>Sar</taxon>
        <taxon>Alveolata</taxon>
        <taxon>Apicomplexa</taxon>
        <taxon>Conoidasida</taxon>
        <taxon>Coccidia</taxon>
        <taxon>Eucoccidiorida</taxon>
        <taxon>Eimeriorina</taxon>
        <taxon>Eimeriidae</taxon>
        <taxon>Eimeria</taxon>
    </lineage>
</organism>
<feature type="compositionally biased region" description="Low complexity" evidence="1">
    <location>
        <begin position="32"/>
        <end position="47"/>
    </location>
</feature>
<dbReference type="OrthoDB" id="336754at2759"/>
<feature type="transmembrane region" description="Helical" evidence="2">
    <location>
        <begin position="253"/>
        <end position="271"/>
    </location>
</feature>
<feature type="compositionally biased region" description="Low complexity" evidence="1">
    <location>
        <begin position="10"/>
        <end position="22"/>
    </location>
</feature>
<evidence type="ECO:0000256" key="2">
    <source>
        <dbReference type="SAM" id="Phobius"/>
    </source>
</evidence>